<dbReference type="OMA" id="WPENEGQ"/>
<sequence length="609" mass="70450">MIDFFSRSRTTNLDLESSLIATAVIDLYAADESNNRKTVLLLVQDGNMSTLRESFVAELSKRNINSDKPVFVILNCVRIAHINAERSDDVNLVDHLTGDEKKKFDAKKECLKRRYPDIFPTFHGFNIMKSDFSQDYVKRAWDACRPLVSNRGPQPIACLCLLNSYVPGSIFLKSCCDKFEETMRPFLHLTVSFNLNGSAEVLRMAHPMIAEHGTQVFHEAGVGRKVTAFTLLKSLCTEDHVLFLSEFIKKLLITRQEDDSGNYLFFSRLILDIKTGNAETGKKMCLEVLMEAFKIFPLIGSYPQTLSRFYYLEMTDYSKALQWAGKAKEIAPYNSFIADTLGQVYKHQLNRELKNELNPNTLTTIFYLAKNAFEAFEHAENLAENESTIFNVRPISSYLKVANNLFERKEDLEKATKRKKRKEYNELISPISDKKEKRARFINMLLSYSEKSFGDKDPEYVLREARQCYKDYIRDGDLKEGLGTGIREEDLKKLHKNWPNDKQKPRLKLKMMVEDLKASFHETQENYFRSRKLLPLLYLEKIDGVKERVDGEVRFHKLYTTVGDEEIELDVDPAQQLALWRSGTVTFELGFTIRGPTAYNIQFPNKRRQ</sequence>
<reference evidence="1" key="2">
    <citation type="submission" date="2025-09" db="UniProtKB">
        <authorList>
            <consortium name="Ensembl"/>
        </authorList>
    </citation>
    <scope>IDENTIFICATION</scope>
</reference>
<dbReference type="GO" id="GO:0005737">
    <property type="term" value="C:cytoplasm"/>
    <property type="evidence" value="ECO:0007669"/>
    <property type="project" value="TreeGrafter"/>
</dbReference>
<protein>
    <submittedName>
        <fullName evidence="1">Uncharacterized protein</fullName>
    </submittedName>
</protein>
<dbReference type="PANTHER" id="PTHR16155:SF18">
    <property type="entry name" value="STERILE ALPHA MOTIF DOMAIN-CONTAINING PROTEIN 9-LIKE"/>
    <property type="match status" value="1"/>
</dbReference>
<evidence type="ECO:0000313" key="1">
    <source>
        <dbReference type="Ensembl" id="ENSGMOP00000044382.1"/>
    </source>
</evidence>
<accession>A0A8C5BDC1</accession>
<keyword evidence="2" id="KW-1185">Reference proteome</keyword>
<reference evidence="1" key="1">
    <citation type="submission" date="2025-08" db="UniProtKB">
        <authorList>
            <consortium name="Ensembl"/>
        </authorList>
    </citation>
    <scope>IDENTIFICATION</scope>
</reference>
<evidence type="ECO:0000313" key="2">
    <source>
        <dbReference type="Proteomes" id="UP000694546"/>
    </source>
</evidence>
<dbReference type="Ensembl" id="ENSGMOT00000042417.1">
    <property type="protein sequence ID" value="ENSGMOP00000044382.1"/>
    <property type="gene ID" value="ENSGMOG00000024281.1"/>
</dbReference>
<name>A0A8C5BDC1_GADMO</name>
<dbReference type="AlphaFoldDB" id="A0A8C5BDC1"/>
<dbReference type="GeneTree" id="ENSGT00390000013973"/>
<dbReference type="Proteomes" id="UP000694546">
    <property type="component" value="Chromosome 17"/>
</dbReference>
<organism evidence="1 2">
    <name type="scientific">Gadus morhua</name>
    <name type="common">Atlantic cod</name>
    <dbReference type="NCBI Taxonomy" id="8049"/>
    <lineage>
        <taxon>Eukaryota</taxon>
        <taxon>Metazoa</taxon>
        <taxon>Chordata</taxon>
        <taxon>Craniata</taxon>
        <taxon>Vertebrata</taxon>
        <taxon>Euteleostomi</taxon>
        <taxon>Actinopterygii</taxon>
        <taxon>Neopterygii</taxon>
        <taxon>Teleostei</taxon>
        <taxon>Neoteleostei</taxon>
        <taxon>Acanthomorphata</taxon>
        <taxon>Zeiogadaria</taxon>
        <taxon>Gadariae</taxon>
        <taxon>Gadiformes</taxon>
        <taxon>Gadoidei</taxon>
        <taxon>Gadidae</taxon>
        <taxon>Gadus</taxon>
    </lineage>
</organism>
<proteinExistence type="predicted"/>
<dbReference type="PANTHER" id="PTHR16155">
    <property type="entry name" value="DED DOMAIN-CONTAINING PROTEIN"/>
    <property type="match status" value="1"/>
</dbReference>